<accession>A0A9P0FFF7</accession>
<sequence>MKMASKDKLPLCTKGMEWDSGTHVCTKTKCYCIPGYKGKHCEEDCSHKKSWGHQCETPCGHCKETCNRSNGKCEECDEYYVGEKCNVNADIEASVYLHNESAIWIKWKSENMTRDPIFVYENEKNATIFPTEKCIWRQYKCLLIKLSQNLTKSIIKISYEQDNIFYPVTKINCTTKKESEPPLNVYVLKKQTENTINASYIIKWTHPDVINTALEKYEIHFNVLDSAFNFQNFAMTFDYTEELHYEKEVSLPFATEFKISIRGLHLNRALNGERSLPPIIFKTETPKPKMVSTNFSIVDKHEVITLNLINVFKNSTILLVDLSKGKTTMNKYKQYFPEDYNIISNWTVSPNIGFKNGNNIQELNLTRPIDKESKDMIKCFLIINDEKHFLKKVFMPENKQITVNNNNNNNYVILTLCVFALLIILFGLIFIVCRDPRKVNAMVRKFKQKYSSADTDIEFIEYENLPKISYTIDVDRFKEFILESLGTDGIEHLYNGVPKRLNKMSVDQGNLNKTKNRYTNVLPYDSTRVILKYKKNDDDYINACYVDGYKCKKAYIATQGPKKNTIYDFLSMVLQENVKYIFMVVKTIENNKKKCEQYWSDSNEISFGDITVKTENTIAQTHYVTRELNITTQEKKVKVVQYQFTSWPDHSVIRNTFAFIPYIKKIVSIPQAEFPIVVHCSAGVGRTGSLILCDYAIRMAKKEKRINFSEILYRIRTQRMHLVDCKEQFQFCIFAVFEYLHHQDFSVAVNDKVLFDSKLNKHFNSKVTNKIMNHINELKWMDSIGSENEDVIMENECKNRVANIRPVLSRFYLQRYPVNNPNSDYINAIFVDCYEMEDRYIVTQQPLYNTQGDFWRLVDEAGVRFIVSLNTFETGANQIWPNENQILKPVDYLVVEPLKMGNFDYVDQIEVTLINRQKKTSTEIVIIQVHDWQPNMLYPKSDRGILSAWELVQHQSNIMVVCNDGCTASGVFLSFAVSTEQIKTESVYDVVSAIRIIRSSRPEFIVDVEQLSFVNNCISSYVKNSETYCNF</sequence>
<dbReference type="Gene3D" id="2.170.300.10">
    <property type="entry name" value="Tie2 ligand-binding domain superfamily"/>
    <property type="match status" value="1"/>
</dbReference>
<dbReference type="CDD" id="cd00047">
    <property type="entry name" value="PTPc"/>
    <property type="match status" value="1"/>
</dbReference>
<dbReference type="PANTHER" id="PTHR19134">
    <property type="entry name" value="RECEPTOR-TYPE TYROSINE-PROTEIN PHOSPHATASE"/>
    <property type="match status" value="1"/>
</dbReference>
<dbReference type="Gene3D" id="3.90.190.10">
    <property type="entry name" value="Protein tyrosine phosphatase superfamily"/>
    <property type="match status" value="2"/>
</dbReference>
<keyword evidence="3" id="KW-0378">Hydrolase</keyword>
<feature type="domain" description="Tyrosine specific protein phosphatases" evidence="7">
    <location>
        <begin position="958"/>
        <end position="1012"/>
    </location>
</feature>
<dbReference type="InterPro" id="IPR009030">
    <property type="entry name" value="Growth_fac_rcpt_cys_sf"/>
</dbReference>
<dbReference type="GO" id="GO:0004725">
    <property type="term" value="F:protein tyrosine phosphatase activity"/>
    <property type="evidence" value="ECO:0007669"/>
    <property type="project" value="UniProtKB-EC"/>
</dbReference>
<feature type="domain" description="Tyrosine specific protein phosphatases" evidence="7">
    <location>
        <begin position="657"/>
        <end position="730"/>
    </location>
</feature>
<dbReference type="GO" id="GO:0008045">
    <property type="term" value="P:motor neuron axon guidance"/>
    <property type="evidence" value="ECO:0007669"/>
    <property type="project" value="TreeGrafter"/>
</dbReference>
<keyword evidence="5" id="KW-0812">Transmembrane</keyword>
<dbReference type="AlphaFoldDB" id="A0A9P0FFF7"/>
<dbReference type="InterPro" id="IPR016130">
    <property type="entry name" value="Tyr_Pase_AS"/>
</dbReference>
<dbReference type="EC" id="3.1.3.48" evidence="2"/>
<dbReference type="InterPro" id="IPR029021">
    <property type="entry name" value="Prot-tyrosine_phosphatase-like"/>
</dbReference>
<name>A0A9P0FFF7_BRAAE</name>
<feature type="domain" description="Tyrosine-protein phosphatase" evidence="6">
    <location>
        <begin position="794"/>
        <end position="1021"/>
    </location>
</feature>
<dbReference type="InterPro" id="IPR000387">
    <property type="entry name" value="Tyr_Pase_dom"/>
</dbReference>
<dbReference type="InterPro" id="IPR000242">
    <property type="entry name" value="PTP_cat"/>
</dbReference>
<dbReference type="Pfam" id="PF00102">
    <property type="entry name" value="Y_phosphatase"/>
    <property type="match status" value="2"/>
</dbReference>
<evidence type="ECO:0000313" key="8">
    <source>
        <dbReference type="EMBL" id="CAH0551737.1"/>
    </source>
</evidence>
<dbReference type="InterPro" id="IPR050348">
    <property type="entry name" value="Protein-Tyr_Phosphatase"/>
</dbReference>
<dbReference type="SMART" id="SM00404">
    <property type="entry name" value="PTPc_motif"/>
    <property type="match status" value="2"/>
</dbReference>
<keyword evidence="9" id="KW-1185">Reference proteome</keyword>
<dbReference type="SMART" id="SM00194">
    <property type="entry name" value="PTPc"/>
    <property type="match status" value="2"/>
</dbReference>
<evidence type="ECO:0000256" key="3">
    <source>
        <dbReference type="ARBA" id="ARBA00022801"/>
    </source>
</evidence>
<proteinExistence type="inferred from homology"/>
<dbReference type="OrthoDB" id="6108687at2759"/>
<dbReference type="EMBL" id="OV121133">
    <property type="protein sequence ID" value="CAH0551737.1"/>
    <property type="molecule type" value="Genomic_DNA"/>
</dbReference>
<reference evidence="8" key="1">
    <citation type="submission" date="2021-12" db="EMBL/GenBank/DDBJ databases">
        <authorList>
            <person name="King R."/>
        </authorList>
    </citation>
    <scope>NUCLEOTIDE SEQUENCE</scope>
</reference>
<keyword evidence="5" id="KW-0472">Membrane</keyword>
<dbReference type="PRINTS" id="PR00700">
    <property type="entry name" value="PRTYPHPHTASE"/>
</dbReference>
<evidence type="ECO:0000256" key="1">
    <source>
        <dbReference type="ARBA" id="ARBA00009580"/>
    </source>
</evidence>
<feature type="domain" description="Tyrosine-protein phosphatase" evidence="6">
    <location>
        <begin position="512"/>
        <end position="739"/>
    </location>
</feature>
<feature type="transmembrane region" description="Helical" evidence="5">
    <location>
        <begin position="411"/>
        <end position="433"/>
    </location>
</feature>
<evidence type="ECO:0000259" key="7">
    <source>
        <dbReference type="PROSITE" id="PS50056"/>
    </source>
</evidence>
<dbReference type="PANTHER" id="PTHR19134:SF562">
    <property type="entry name" value="PROTEIN-TYROSINE-PHOSPHATASE"/>
    <property type="match status" value="1"/>
</dbReference>
<dbReference type="Proteomes" id="UP001154078">
    <property type="component" value="Chromosome 2"/>
</dbReference>
<protein>
    <recommendedName>
        <fullName evidence="2">protein-tyrosine-phosphatase</fullName>
        <ecNumber evidence="2">3.1.3.48</ecNumber>
    </recommendedName>
</protein>
<gene>
    <name evidence="8" type="ORF">MELIAE_LOCUS4286</name>
</gene>
<evidence type="ECO:0000313" key="9">
    <source>
        <dbReference type="Proteomes" id="UP001154078"/>
    </source>
</evidence>
<evidence type="ECO:0000256" key="4">
    <source>
        <dbReference type="ARBA" id="ARBA00022912"/>
    </source>
</evidence>
<evidence type="ECO:0000256" key="2">
    <source>
        <dbReference type="ARBA" id="ARBA00013064"/>
    </source>
</evidence>
<dbReference type="InterPro" id="IPR003595">
    <property type="entry name" value="Tyr_Pase_cat"/>
</dbReference>
<keyword evidence="5" id="KW-1133">Transmembrane helix</keyword>
<evidence type="ECO:0000256" key="5">
    <source>
        <dbReference type="SAM" id="Phobius"/>
    </source>
</evidence>
<dbReference type="SUPFAM" id="SSF52799">
    <property type="entry name" value="(Phosphotyrosine protein) phosphatases II"/>
    <property type="match status" value="2"/>
</dbReference>
<dbReference type="PROSITE" id="PS50056">
    <property type="entry name" value="TYR_PHOSPHATASE_2"/>
    <property type="match status" value="2"/>
</dbReference>
<dbReference type="PROSITE" id="PS00383">
    <property type="entry name" value="TYR_PHOSPHATASE_1"/>
    <property type="match status" value="1"/>
</dbReference>
<keyword evidence="4" id="KW-0904">Protein phosphatase</keyword>
<organism evidence="8 9">
    <name type="scientific">Brassicogethes aeneus</name>
    <name type="common">Rape pollen beetle</name>
    <name type="synonym">Meligethes aeneus</name>
    <dbReference type="NCBI Taxonomy" id="1431903"/>
    <lineage>
        <taxon>Eukaryota</taxon>
        <taxon>Metazoa</taxon>
        <taxon>Ecdysozoa</taxon>
        <taxon>Arthropoda</taxon>
        <taxon>Hexapoda</taxon>
        <taxon>Insecta</taxon>
        <taxon>Pterygota</taxon>
        <taxon>Neoptera</taxon>
        <taxon>Endopterygota</taxon>
        <taxon>Coleoptera</taxon>
        <taxon>Polyphaga</taxon>
        <taxon>Cucujiformia</taxon>
        <taxon>Nitidulidae</taxon>
        <taxon>Meligethinae</taxon>
        <taxon>Brassicogethes</taxon>
    </lineage>
</organism>
<dbReference type="SUPFAM" id="SSF57184">
    <property type="entry name" value="Growth factor receptor domain"/>
    <property type="match status" value="1"/>
</dbReference>
<evidence type="ECO:0000259" key="6">
    <source>
        <dbReference type="PROSITE" id="PS50055"/>
    </source>
</evidence>
<comment type="similarity">
    <text evidence="1">Belongs to the protein-tyrosine phosphatase family.</text>
</comment>
<dbReference type="PROSITE" id="PS50055">
    <property type="entry name" value="TYR_PHOSPHATASE_PTP"/>
    <property type="match status" value="2"/>
</dbReference>